<evidence type="ECO:0000313" key="4">
    <source>
        <dbReference type="Proteomes" id="UP000555564"/>
    </source>
</evidence>
<accession>A0A7X0M3Z9</accession>
<organism evidence="3 4">
    <name type="scientific">Sphaerisporangium rubeum</name>
    <dbReference type="NCBI Taxonomy" id="321317"/>
    <lineage>
        <taxon>Bacteria</taxon>
        <taxon>Bacillati</taxon>
        <taxon>Actinomycetota</taxon>
        <taxon>Actinomycetes</taxon>
        <taxon>Streptosporangiales</taxon>
        <taxon>Streptosporangiaceae</taxon>
        <taxon>Sphaerisporangium</taxon>
    </lineage>
</organism>
<dbReference type="InterPro" id="IPR012349">
    <property type="entry name" value="Split_barrel_FMN-bd"/>
</dbReference>
<name>A0A7X0M3Z9_9ACTN</name>
<dbReference type="Pfam" id="PF01243">
    <property type="entry name" value="PNPOx_N"/>
    <property type="match status" value="1"/>
</dbReference>
<evidence type="ECO:0000256" key="1">
    <source>
        <dbReference type="ARBA" id="ARBA00023002"/>
    </source>
</evidence>
<dbReference type="GO" id="GO:0005829">
    <property type="term" value="C:cytosol"/>
    <property type="evidence" value="ECO:0007669"/>
    <property type="project" value="TreeGrafter"/>
</dbReference>
<comment type="caution">
    <text evidence="3">The sequence shown here is derived from an EMBL/GenBank/DDBJ whole genome shotgun (WGS) entry which is preliminary data.</text>
</comment>
<dbReference type="PANTHER" id="PTHR35176:SF1">
    <property type="entry name" value="F420H(2)-DEPENDENT BILIVERDIN REDUCTASE"/>
    <property type="match status" value="1"/>
</dbReference>
<dbReference type="GO" id="GO:0016627">
    <property type="term" value="F:oxidoreductase activity, acting on the CH-CH group of donors"/>
    <property type="evidence" value="ECO:0007669"/>
    <property type="project" value="TreeGrafter"/>
</dbReference>
<dbReference type="RefSeq" id="WP_343072436.1">
    <property type="nucleotide sequence ID" value="NZ_BAAALO010000006.1"/>
</dbReference>
<dbReference type="Proteomes" id="UP000555564">
    <property type="component" value="Unassembled WGS sequence"/>
</dbReference>
<feature type="domain" description="Pyridoxamine 5'-phosphate oxidase N-terminal" evidence="2">
    <location>
        <begin position="10"/>
        <end position="125"/>
    </location>
</feature>
<dbReference type="InterPro" id="IPR011576">
    <property type="entry name" value="Pyridox_Oxase_N"/>
</dbReference>
<reference evidence="3 4" key="1">
    <citation type="submission" date="2020-08" db="EMBL/GenBank/DDBJ databases">
        <title>Sequencing the genomes of 1000 actinobacteria strains.</title>
        <authorList>
            <person name="Klenk H.-P."/>
        </authorList>
    </citation>
    <scope>NUCLEOTIDE SEQUENCE [LARGE SCALE GENOMIC DNA]</scope>
    <source>
        <strain evidence="3 4">DSM 44936</strain>
    </source>
</reference>
<proteinExistence type="predicted"/>
<keyword evidence="1" id="KW-0560">Oxidoreductase</keyword>
<gene>
    <name evidence="3" type="ORF">BJ992_000181</name>
</gene>
<dbReference type="GO" id="GO:0070967">
    <property type="term" value="F:coenzyme F420 binding"/>
    <property type="evidence" value="ECO:0007669"/>
    <property type="project" value="TreeGrafter"/>
</dbReference>
<keyword evidence="4" id="KW-1185">Reference proteome</keyword>
<dbReference type="Gene3D" id="2.30.110.10">
    <property type="entry name" value="Electron Transport, Fmn-binding Protein, Chain A"/>
    <property type="match status" value="1"/>
</dbReference>
<protein>
    <submittedName>
        <fullName evidence="3">PPOX class probable F420-dependent enzyme</fullName>
    </submittedName>
</protein>
<dbReference type="AlphaFoldDB" id="A0A7X0M3Z9"/>
<sequence length="129" mass="14043">MDLTTKGPSFAAFWQERHLATLSTSRPGTSPHVVPVGVTLDLPTGTARVITSATSHKARLIAATPGLPVSLCQVDGRHWSTLEGRAVVRTDPESVSDAEHRYTIRYKPPRPNPTRVVLEIEVNRVLGNV</sequence>
<dbReference type="InterPro" id="IPR052019">
    <property type="entry name" value="F420H2_bilvrd_red/Heme_oxyg"/>
</dbReference>
<dbReference type="EMBL" id="JACHIU010000001">
    <property type="protein sequence ID" value="MBB6470750.1"/>
    <property type="molecule type" value="Genomic_DNA"/>
</dbReference>
<dbReference type="PANTHER" id="PTHR35176">
    <property type="entry name" value="HEME OXYGENASE HI_0854-RELATED"/>
    <property type="match status" value="1"/>
</dbReference>
<dbReference type="SUPFAM" id="SSF50475">
    <property type="entry name" value="FMN-binding split barrel"/>
    <property type="match status" value="1"/>
</dbReference>
<evidence type="ECO:0000259" key="2">
    <source>
        <dbReference type="Pfam" id="PF01243"/>
    </source>
</evidence>
<evidence type="ECO:0000313" key="3">
    <source>
        <dbReference type="EMBL" id="MBB6470750.1"/>
    </source>
</evidence>